<dbReference type="SUPFAM" id="SSF57701">
    <property type="entry name" value="Zn2/Cys6 DNA-binding domain"/>
    <property type="match status" value="1"/>
</dbReference>
<dbReference type="GO" id="GO:0000981">
    <property type="term" value="F:DNA-binding transcription factor activity, RNA polymerase II-specific"/>
    <property type="evidence" value="ECO:0007669"/>
    <property type="project" value="InterPro"/>
</dbReference>
<dbReference type="GO" id="GO:0005634">
    <property type="term" value="C:nucleus"/>
    <property type="evidence" value="ECO:0007669"/>
    <property type="project" value="UniProtKB-SubCell"/>
</dbReference>
<name>A0AAV9MYJ2_9EURO</name>
<dbReference type="PANTHER" id="PTHR31001">
    <property type="entry name" value="UNCHARACTERIZED TRANSCRIPTIONAL REGULATORY PROTEIN"/>
    <property type="match status" value="1"/>
</dbReference>
<dbReference type="GO" id="GO:0003677">
    <property type="term" value="F:DNA binding"/>
    <property type="evidence" value="ECO:0007669"/>
    <property type="project" value="UniProtKB-KW"/>
</dbReference>
<accession>A0AAV9MYJ2</accession>
<dbReference type="PROSITE" id="PS00463">
    <property type="entry name" value="ZN2_CY6_FUNGAL_1"/>
    <property type="match status" value="1"/>
</dbReference>
<dbReference type="CDD" id="cd00067">
    <property type="entry name" value="GAL4"/>
    <property type="match status" value="1"/>
</dbReference>
<dbReference type="CDD" id="cd12148">
    <property type="entry name" value="fungal_TF_MHR"/>
    <property type="match status" value="1"/>
</dbReference>
<dbReference type="Pfam" id="PF00172">
    <property type="entry name" value="Zn_clus"/>
    <property type="match status" value="1"/>
</dbReference>
<feature type="region of interest" description="Disordered" evidence="7">
    <location>
        <begin position="93"/>
        <end position="131"/>
    </location>
</feature>
<evidence type="ECO:0000313" key="10">
    <source>
        <dbReference type="Proteomes" id="UP001358417"/>
    </source>
</evidence>
<dbReference type="PROSITE" id="PS50048">
    <property type="entry name" value="ZN2_CY6_FUNGAL_2"/>
    <property type="match status" value="1"/>
</dbReference>
<keyword evidence="3" id="KW-0805">Transcription regulation</keyword>
<evidence type="ECO:0000313" key="9">
    <source>
        <dbReference type="EMBL" id="KAK5045410.1"/>
    </source>
</evidence>
<evidence type="ECO:0000256" key="1">
    <source>
        <dbReference type="ARBA" id="ARBA00004123"/>
    </source>
</evidence>
<organism evidence="9 10">
    <name type="scientific">Exophiala bonariae</name>
    <dbReference type="NCBI Taxonomy" id="1690606"/>
    <lineage>
        <taxon>Eukaryota</taxon>
        <taxon>Fungi</taxon>
        <taxon>Dikarya</taxon>
        <taxon>Ascomycota</taxon>
        <taxon>Pezizomycotina</taxon>
        <taxon>Eurotiomycetes</taxon>
        <taxon>Chaetothyriomycetidae</taxon>
        <taxon>Chaetothyriales</taxon>
        <taxon>Herpotrichiellaceae</taxon>
        <taxon>Exophiala</taxon>
    </lineage>
</organism>
<reference evidence="9 10" key="1">
    <citation type="submission" date="2023-08" db="EMBL/GenBank/DDBJ databases">
        <title>Black Yeasts Isolated from many extreme environments.</title>
        <authorList>
            <person name="Coleine C."/>
            <person name="Stajich J.E."/>
            <person name="Selbmann L."/>
        </authorList>
    </citation>
    <scope>NUCLEOTIDE SEQUENCE [LARGE SCALE GENOMIC DNA]</scope>
    <source>
        <strain evidence="9 10">CCFEE 5792</strain>
    </source>
</reference>
<dbReference type="Pfam" id="PF04082">
    <property type="entry name" value="Fungal_trans"/>
    <property type="match status" value="1"/>
</dbReference>
<sequence length="754" mass="84619">MPRNTKDYHYQPYQRQRPVSCHFCRTRKLRCNRESPCSNCSARGIQCHLYASDTKACTSDTSEGLDASDALGTHNEVTRGVLSRLERLEQALLSKTSNNAPPNSTELRTTSAVANREPVSPATLTTGQAVRGGAVTKPTQLVTDAELLEHECAEFCEVLFVPETMLFKVCPISQITRPQSYIFLPPNDPTCSSWGEPTKCIWLPHYSEAKVLIEKYFNDLSPIHHVIHVPSVRQLVDGLYHQLAPADQTISSTSPEKVALVLAMLTSAIHSQDLPTANSQAIIFTTSTLSVLTYCKSVGPGSLEEIQAMIILAFVVSHLEGLSRRYWSLFAEAVMMSRALGLHLIDDEHRKLLESSPSTHSIRAEMGRRIWWYLVATDWMFARYPGPFEGLYTINPHHMCVRQPLNIDDADLFDGIHFFQADKPISQPTEMSYNIQRIRLSKICLEITDSIPFNSRSFTHEQIMTIDNKIQDFINTLPEFLRLDENISSVVAQTGLSERFSRGIVIQRYIINSLVHAQRCKFHLQYLGQISTAVGKNSPEYKASRDICLNTARSIIRFEQALEHENVAFAKVRLKFSGILYCLFMATMVLGLDLCLNKRPSIRLKPSQGRGRGHSQPNVVDEERKAELVHACRILAQARKESLMAAKLLDSLFNTLKKHQVTVPPLDLLKTGNGDGQQEPIPTDSSTTVLPSIDGELSPSDEDAASNLNAGFKDLLDDIPDLPYFDELWNTFNEGMDFDSLCQGGWFSGREPQF</sequence>
<proteinExistence type="predicted"/>
<dbReference type="GO" id="GO:0008270">
    <property type="term" value="F:zinc ion binding"/>
    <property type="evidence" value="ECO:0007669"/>
    <property type="project" value="InterPro"/>
</dbReference>
<keyword evidence="4" id="KW-0238">DNA-binding</keyword>
<comment type="caution">
    <text evidence="9">The sequence shown here is derived from an EMBL/GenBank/DDBJ whole genome shotgun (WGS) entry which is preliminary data.</text>
</comment>
<dbReference type="RefSeq" id="XP_064701039.1">
    <property type="nucleotide sequence ID" value="XM_064852814.1"/>
</dbReference>
<dbReference type="InterPro" id="IPR050613">
    <property type="entry name" value="Sec_Metabolite_Reg"/>
</dbReference>
<protein>
    <recommendedName>
        <fullName evidence="8">Zn(2)-C6 fungal-type domain-containing protein</fullName>
    </recommendedName>
</protein>
<evidence type="ECO:0000256" key="6">
    <source>
        <dbReference type="ARBA" id="ARBA00023242"/>
    </source>
</evidence>
<feature type="domain" description="Zn(2)-C6 fungal-type" evidence="8">
    <location>
        <begin position="20"/>
        <end position="49"/>
    </location>
</feature>
<comment type="subcellular location">
    <subcellularLocation>
        <location evidence="1">Nucleus</location>
    </subcellularLocation>
</comment>
<evidence type="ECO:0000259" key="8">
    <source>
        <dbReference type="PROSITE" id="PS50048"/>
    </source>
</evidence>
<keyword evidence="5" id="KW-0804">Transcription</keyword>
<dbReference type="GeneID" id="89977433"/>
<keyword evidence="6" id="KW-0539">Nucleus</keyword>
<dbReference type="InterPro" id="IPR036864">
    <property type="entry name" value="Zn2-C6_fun-type_DNA-bd_sf"/>
</dbReference>
<evidence type="ECO:0000256" key="5">
    <source>
        <dbReference type="ARBA" id="ARBA00023163"/>
    </source>
</evidence>
<gene>
    <name evidence="9" type="ORF">LTR84_009274</name>
</gene>
<dbReference type="AlphaFoldDB" id="A0AAV9MYJ2"/>
<dbReference type="InterPro" id="IPR007219">
    <property type="entry name" value="XnlR_reg_dom"/>
</dbReference>
<keyword evidence="10" id="KW-1185">Reference proteome</keyword>
<dbReference type="PANTHER" id="PTHR31001:SF90">
    <property type="entry name" value="CENTROMERE DNA-BINDING PROTEIN COMPLEX CBF3 SUBUNIT B"/>
    <property type="match status" value="1"/>
</dbReference>
<feature type="compositionally biased region" description="Polar residues" evidence="7">
    <location>
        <begin position="93"/>
        <end position="113"/>
    </location>
</feature>
<evidence type="ECO:0000256" key="2">
    <source>
        <dbReference type="ARBA" id="ARBA00022723"/>
    </source>
</evidence>
<keyword evidence="2" id="KW-0479">Metal-binding</keyword>
<evidence type="ECO:0000256" key="3">
    <source>
        <dbReference type="ARBA" id="ARBA00023015"/>
    </source>
</evidence>
<dbReference type="Proteomes" id="UP001358417">
    <property type="component" value="Unassembled WGS sequence"/>
</dbReference>
<dbReference type="InterPro" id="IPR001138">
    <property type="entry name" value="Zn2Cys6_DnaBD"/>
</dbReference>
<dbReference type="GO" id="GO:0006351">
    <property type="term" value="P:DNA-templated transcription"/>
    <property type="evidence" value="ECO:0007669"/>
    <property type="project" value="InterPro"/>
</dbReference>
<dbReference type="EMBL" id="JAVRRD010000037">
    <property type="protein sequence ID" value="KAK5045410.1"/>
    <property type="molecule type" value="Genomic_DNA"/>
</dbReference>
<evidence type="ECO:0000256" key="4">
    <source>
        <dbReference type="ARBA" id="ARBA00023125"/>
    </source>
</evidence>
<evidence type="ECO:0000256" key="7">
    <source>
        <dbReference type="SAM" id="MobiDB-lite"/>
    </source>
</evidence>
<dbReference type="Gene3D" id="4.10.240.10">
    <property type="entry name" value="Zn(2)-C6 fungal-type DNA-binding domain"/>
    <property type="match status" value="1"/>
</dbReference>
<dbReference type="SMART" id="SM00066">
    <property type="entry name" value="GAL4"/>
    <property type="match status" value="1"/>
</dbReference>